<proteinExistence type="predicted"/>
<dbReference type="AlphaFoldDB" id="A0AA35KGK6"/>
<evidence type="ECO:0000313" key="4">
    <source>
        <dbReference type="Proteomes" id="UP001178461"/>
    </source>
</evidence>
<keyword evidence="2" id="KW-0472">Membrane</keyword>
<keyword evidence="4" id="KW-1185">Reference proteome</keyword>
<accession>A0AA35KGK6</accession>
<evidence type="ECO:0000256" key="1">
    <source>
        <dbReference type="SAM" id="MobiDB-lite"/>
    </source>
</evidence>
<protein>
    <submittedName>
        <fullName evidence="3">Uncharacterized protein</fullName>
    </submittedName>
</protein>
<evidence type="ECO:0000256" key="2">
    <source>
        <dbReference type="SAM" id="Phobius"/>
    </source>
</evidence>
<evidence type="ECO:0000313" key="3">
    <source>
        <dbReference type="EMBL" id="CAI5776923.1"/>
    </source>
</evidence>
<feature type="region of interest" description="Disordered" evidence="1">
    <location>
        <begin position="1"/>
        <end position="34"/>
    </location>
</feature>
<organism evidence="3 4">
    <name type="scientific">Podarcis lilfordi</name>
    <name type="common">Lilford's wall lizard</name>
    <dbReference type="NCBI Taxonomy" id="74358"/>
    <lineage>
        <taxon>Eukaryota</taxon>
        <taxon>Metazoa</taxon>
        <taxon>Chordata</taxon>
        <taxon>Craniata</taxon>
        <taxon>Vertebrata</taxon>
        <taxon>Euteleostomi</taxon>
        <taxon>Lepidosauria</taxon>
        <taxon>Squamata</taxon>
        <taxon>Bifurcata</taxon>
        <taxon>Unidentata</taxon>
        <taxon>Episquamata</taxon>
        <taxon>Laterata</taxon>
        <taxon>Lacertibaenia</taxon>
        <taxon>Lacertidae</taxon>
        <taxon>Podarcis</taxon>
    </lineage>
</organism>
<dbReference type="EMBL" id="OX395131">
    <property type="protein sequence ID" value="CAI5776923.1"/>
    <property type="molecule type" value="Genomic_DNA"/>
</dbReference>
<gene>
    <name evidence="3" type="ORF">PODLI_1B041764</name>
</gene>
<reference evidence="3" key="1">
    <citation type="submission" date="2022-12" db="EMBL/GenBank/DDBJ databases">
        <authorList>
            <person name="Alioto T."/>
            <person name="Alioto T."/>
            <person name="Gomez Garrido J."/>
        </authorList>
    </citation>
    <scope>NUCLEOTIDE SEQUENCE</scope>
</reference>
<sequence length="130" mass="14535">MSQRTAAPYAKRASFCQSRGRRRKGNGQRFGDRKLKPDFSVAEQSLCSPPAMTTLQSALPTDSDSVVIACKYVCKASIPKTPTWTMIAVDFVQEFGKQRSKQQPRTFKACPDGIAVVCFCLLILYRFTLM</sequence>
<keyword evidence="2" id="KW-1133">Transmembrane helix</keyword>
<name>A0AA35KGK6_9SAUR</name>
<keyword evidence="2" id="KW-0812">Transmembrane</keyword>
<dbReference type="Proteomes" id="UP001178461">
    <property type="component" value="Chromosome 6"/>
</dbReference>
<feature type="transmembrane region" description="Helical" evidence="2">
    <location>
        <begin position="109"/>
        <end position="127"/>
    </location>
</feature>